<protein>
    <recommendedName>
        <fullName evidence="1">Metallo-beta-lactamase domain-containing protein</fullName>
    </recommendedName>
</protein>
<dbReference type="EMBL" id="UINC01007267">
    <property type="protein sequence ID" value="SVA32366.1"/>
    <property type="molecule type" value="Genomic_DNA"/>
</dbReference>
<dbReference type="AlphaFoldDB" id="A0A381UW64"/>
<dbReference type="InterPro" id="IPR036866">
    <property type="entry name" value="RibonucZ/Hydroxyglut_hydro"/>
</dbReference>
<dbReference type="Pfam" id="PF12706">
    <property type="entry name" value="Lactamase_B_2"/>
    <property type="match status" value="1"/>
</dbReference>
<feature type="domain" description="Metallo-beta-lactamase" evidence="1">
    <location>
        <begin position="13"/>
        <end position="195"/>
    </location>
</feature>
<dbReference type="InterPro" id="IPR001279">
    <property type="entry name" value="Metallo-B-lactamas"/>
</dbReference>
<proteinExistence type="predicted"/>
<accession>A0A381UW64</accession>
<dbReference type="Gene3D" id="3.60.15.10">
    <property type="entry name" value="Ribonuclease Z/Hydroxyacylglutathione hydrolase-like"/>
    <property type="match status" value="1"/>
</dbReference>
<gene>
    <name evidence="2" type="ORF">METZ01_LOCUS85220</name>
</gene>
<evidence type="ECO:0000313" key="2">
    <source>
        <dbReference type="EMBL" id="SVA32366.1"/>
    </source>
</evidence>
<sequence length="227" mass="26346">MLIEKTSKEGKTSVLIDTSPDMRQQLINAKVINLDAVLYTHDHADQTGGIDDLRAFALRNRKRVPVYLDKETSKRLIPRFDYCFKDGEKSGYPAILEENRIELFKEFVISGSGGEISFLPFLQKHGNIDSIGFKFNNIAYSSDVVGFHDKSLKYLYNLDYWIIDALRHLPHPTHTHLDQTLNWIKKYKTKKAYLTNMHIDLDYNYLLENLPNNVLPSYDSLNFKIEV</sequence>
<dbReference type="SUPFAM" id="SSF56281">
    <property type="entry name" value="Metallo-hydrolase/oxidoreductase"/>
    <property type="match status" value="1"/>
</dbReference>
<dbReference type="PANTHER" id="PTHR42663:SF6">
    <property type="entry name" value="HYDROLASE C777.06C-RELATED"/>
    <property type="match status" value="1"/>
</dbReference>
<reference evidence="2" key="1">
    <citation type="submission" date="2018-05" db="EMBL/GenBank/DDBJ databases">
        <authorList>
            <person name="Lanie J.A."/>
            <person name="Ng W.-L."/>
            <person name="Kazmierczak K.M."/>
            <person name="Andrzejewski T.M."/>
            <person name="Davidsen T.M."/>
            <person name="Wayne K.J."/>
            <person name="Tettelin H."/>
            <person name="Glass J.I."/>
            <person name="Rusch D."/>
            <person name="Podicherti R."/>
            <person name="Tsui H.-C.T."/>
            <person name="Winkler M.E."/>
        </authorList>
    </citation>
    <scope>NUCLEOTIDE SEQUENCE</scope>
</reference>
<organism evidence="2">
    <name type="scientific">marine metagenome</name>
    <dbReference type="NCBI Taxonomy" id="408172"/>
    <lineage>
        <taxon>unclassified sequences</taxon>
        <taxon>metagenomes</taxon>
        <taxon>ecological metagenomes</taxon>
    </lineage>
</organism>
<evidence type="ECO:0000259" key="1">
    <source>
        <dbReference type="Pfam" id="PF12706"/>
    </source>
</evidence>
<dbReference type="CDD" id="cd16279">
    <property type="entry name" value="metallo-hydrolase-like_MBL-fold"/>
    <property type="match status" value="1"/>
</dbReference>
<name>A0A381UW64_9ZZZZ</name>
<dbReference type="PANTHER" id="PTHR42663">
    <property type="entry name" value="HYDROLASE C777.06C-RELATED-RELATED"/>
    <property type="match status" value="1"/>
</dbReference>